<evidence type="ECO:0000259" key="2">
    <source>
        <dbReference type="PROSITE" id="PS50022"/>
    </source>
</evidence>
<organism evidence="3 4">
    <name type="scientific">Kipferlia bialata</name>
    <dbReference type="NCBI Taxonomy" id="797122"/>
    <lineage>
        <taxon>Eukaryota</taxon>
        <taxon>Metamonada</taxon>
        <taxon>Carpediemonas-like organisms</taxon>
        <taxon>Kipferlia</taxon>
    </lineage>
</organism>
<dbReference type="InterPro" id="IPR008979">
    <property type="entry name" value="Galactose-bd-like_sf"/>
</dbReference>
<sequence length="308" mass="34160">MGTDQPFPTEEGNADPLLPASMLTTLMKMVHNTTVQNQSLLERVGAMEVAMAYAAQQREAEAAGRRDMTSQLAAAQSTISQLEETLAQERAGREEERERLRVCVNVSGGNGQAGNDTSELALARRTLLVGYLPTSQAGPGLSTHLDASRAYSAMQARYPGIPLMEAVEERAARVDFSSHWQGYDHESEHTLTSRGFAPDTQAWSAACNVAGQYGMVTFDRPVVLVGVATRGRPTCDQWITQYGIEIFDPDTRDWVPVEEQRQYTGNTNRNSIVLHAFGAPVVAKQLRIVAVEWHQHVSMRFEVYVWRY</sequence>
<name>A0A9K3GI23_9EUKA</name>
<feature type="coiled-coil region" evidence="1">
    <location>
        <begin position="65"/>
        <end position="99"/>
    </location>
</feature>
<dbReference type="PANTHER" id="PTHR24543">
    <property type="entry name" value="MULTICOPPER OXIDASE-RELATED"/>
    <property type="match status" value="1"/>
</dbReference>
<keyword evidence="1" id="KW-0175">Coiled coil</keyword>
<dbReference type="Proteomes" id="UP000265618">
    <property type="component" value="Unassembled WGS sequence"/>
</dbReference>
<dbReference type="PROSITE" id="PS50022">
    <property type="entry name" value="FA58C_3"/>
    <property type="match status" value="1"/>
</dbReference>
<reference evidence="3 4" key="1">
    <citation type="journal article" date="2018" name="PLoS ONE">
        <title>The draft genome of Kipferlia bialata reveals reductive genome evolution in fornicate parasites.</title>
        <authorList>
            <person name="Tanifuji G."/>
            <person name="Takabayashi S."/>
            <person name="Kume K."/>
            <person name="Takagi M."/>
            <person name="Nakayama T."/>
            <person name="Kamikawa R."/>
            <person name="Inagaki Y."/>
            <person name="Hashimoto T."/>
        </authorList>
    </citation>
    <scope>NUCLEOTIDE SEQUENCE [LARGE SCALE GENOMIC DNA]</scope>
    <source>
        <strain evidence="3">NY0173</strain>
    </source>
</reference>
<dbReference type="OrthoDB" id="9973968at2759"/>
<feature type="domain" description="F5/8 type C" evidence="2">
    <location>
        <begin position="156"/>
        <end position="306"/>
    </location>
</feature>
<dbReference type="Pfam" id="PF00754">
    <property type="entry name" value="F5_F8_type_C"/>
    <property type="match status" value="1"/>
</dbReference>
<proteinExistence type="predicted"/>
<dbReference type="AlphaFoldDB" id="A0A9K3GI23"/>
<evidence type="ECO:0000256" key="1">
    <source>
        <dbReference type="SAM" id="Coils"/>
    </source>
</evidence>
<comment type="caution">
    <text evidence="3">The sequence shown here is derived from an EMBL/GenBank/DDBJ whole genome shotgun (WGS) entry which is preliminary data.</text>
</comment>
<protein>
    <recommendedName>
        <fullName evidence="2">F5/8 type C domain-containing protein</fullName>
    </recommendedName>
</protein>
<evidence type="ECO:0000313" key="4">
    <source>
        <dbReference type="Proteomes" id="UP000265618"/>
    </source>
</evidence>
<dbReference type="InterPro" id="IPR000421">
    <property type="entry name" value="FA58C"/>
</dbReference>
<dbReference type="SUPFAM" id="SSF49785">
    <property type="entry name" value="Galactose-binding domain-like"/>
    <property type="match status" value="1"/>
</dbReference>
<dbReference type="EMBL" id="BDIP01000899">
    <property type="protein sequence ID" value="GIQ83025.1"/>
    <property type="molecule type" value="Genomic_DNA"/>
</dbReference>
<keyword evidence="4" id="KW-1185">Reference proteome</keyword>
<dbReference type="Gene3D" id="2.60.120.260">
    <property type="entry name" value="Galactose-binding domain-like"/>
    <property type="match status" value="1"/>
</dbReference>
<gene>
    <name evidence="3" type="ORF">KIPB_004271</name>
</gene>
<evidence type="ECO:0000313" key="3">
    <source>
        <dbReference type="EMBL" id="GIQ83025.1"/>
    </source>
</evidence>
<accession>A0A9K3GI23</accession>